<dbReference type="AlphaFoldDB" id="A0A7X0J848"/>
<dbReference type="InterPro" id="IPR007049">
    <property type="entry name" value="Carb-sel_porin_OprB"/>
</dbReference>
<evidence type="ECO:0000256" key="2">
    <source>
        <dbReference type="RuleBase" id="RU363072"/>
    </source>
</evidence>
<reference evidence="3 4" key="1">
    <citation type="submission" date="2020-08" db="EMBL/GenBank/DDBJ databases">
        <title>Genomic Encyclopedia of Type Strains, Phase IV (KMG-V): Genome sequencing to study the core and pangenomes of soil and plant-associated prokaryotes.</title>
        <authorList>
            <person name="Whitman W."/>
        </authorList>
    </citation>
    <scope>NUCLEOTIDE SEQUENCE [LARGE SCALE GENOMIC DNA]</scope>
    <source>
        <strain evidence="3 4">M2T3</strain>
    </source>
</reference>
<sequence>MPKALLILIVLFFTASFTYAQDTNGINPDSTITSKNWTFHYQSTAIKQFHSAHHFKYAGAFSLDSNKEANLSLTATIFIGRRLWKNAAIFFAPEITGGSGFSATHGIAGFPNGEIYRVGSPAPVPFTSRVYFQQTFALKGSGYSQQEDAAMRLRGAIPDSRITVNIGKFCLADFFDDNTYNHDARSQFMNWSMMANGAWDFAADTRGYTSGLEIELIKPKYAIKFAFTQMPKQANAMKMDWDLLKTNAMALEFSTKYKLFAEPGVIRITGYRNSGRAPKYKDATQGLLRGDSTLASIINGSTLGTKFGGIKYGYGINIEQPVIKNIGAFARYGWNDGKTASWAFTDIDETIQLGINACGKLWGRPDDAFGLAVSSNGISKDFQAYLKAGGSGIIIGDGNLNYGREQVFETFYNARLCTNLSLSADYQLILNPAYNIDRKGPISIPGIRAHIEF</sequence>
<proteinExistence type="inferred from homology"/>
<comment type="caution">
    <text evidence="3">The sequence shown here is derived from an EMBL/GenBank/DDBJ whole genome shotgun (WGS) entry which is preliminary data.</text>
</comment>
<dbReference type="InterPro" id="IPR038673">
    <property type="entry name" value="OprB_sf"/>
</dbReference>
<dbReference type="RefSeq" id="WP_184627158.1">
    <property type="nucleotide sequence ID" value="NZ_JACHCC010000009.1"/>
</dbReference>
<name>A0A7X0J848_9SPHI</name>
<keyword evidence="2" id="KW-0732">Signal</keyword>
<protein>
    <recommendedName>
        <fullName evidence="5">High affinity Mn2+ porin</fullName>
    </recommendedName>
</protein>
<evidence type="ECO:0008006" key="5">
    <source>
        <dbReference type="Google" id="ProtNLM"/>
    </source>
</evidence>
<dbReference type="EMBL" id="JACHCC010000009">
    <property type="protein sequence ID" value="MBB6501431.1"/>
    <property type="molecule type" value="Genomic_DNA"/>
</dbReference>
<evidence type="ECO:0000256" key="1">
    <source>
        <dbReference type="ARBA" id="ARBA00008769"/>
    </source>
</evidence>
<comment type="similarity">
    <text evidence="1 2">Belongs to the OprB family.</text>
</comment>
<organism evidence="3 4">
    <name type="scientific">Pedobacter cryoconitis</name>
    <dbReference type="NCBI Taxonomy" id="188932"/>
    <lineage>
        <taxon>Bacteria</taxon>
        <taxon>Pseudomonadati</taxon>
        <taxon>Bacteroidota</taxon>
        <taxon>Sphingobacteriia</taxon>
        <taxon>Sphingobacteriales</taxon>
        <taxon>Sphingobacteriaceae</taxon>
        <taxon>Pedobacter</taxon>
    </lineage>
</organism>
<dbReference type="GO" id="GO:0015288">
    <property type="term" value="F:porin activity"/>
    <property type="evidence" value="ECO:0007669"/>
    <property type="project" value="InterPro"/>
</dbReference>
<evidence type="ECO:0000313" key="3">
    <source>
        <dbReference type="EMBL" id="MBB6501431.1"/>
    </source>
</evidence>
<accession>A0A7X0J848</accession>
<dbReference type="GO" id="GO:0008643">
    <property type="term" value="P:carbohydrate transport"/>
    <property type="evidence" value="ECO:0007669"/>
    <property type="project" value="InterPro"/>
</dbReference>
<dbReference type="GO" id="GO:0016020">
    <property type="term" value="C:membrane"/>
    <property type="evidence" value="ECO:0007669"/>
    <property type="project" value="InterPro"/>
</dbReference>
<feature type="signal peptide" evidence="2">
    <location>
        <begin position="1"/>
        <end position="20"/>
    </location>
</feature>
<evidence type="ECO:0000313" key="4">
    <source>
        <dbReference type="Proteomes" id="UP000521017"/>
    </source>
</evidence>
<feature type="chain" id="PRO_5031611632" description="High affinity Mn2+ porin" evidence="2">
    <location>
        <begin position="21"/>
        <end position="453"/>
    </location>
</feature>
<dbReference type="Pfam" id="PF04966">
    <property type="entry name" value="OprB"/>
    <property type="match status" value="1"/>
</dbReference>
<dbReference type="Proteomes" id="UP000521017">
    <property type="component" value="Unassembled WGS sequence"/>
</dbReference>
<dbReference type="Gene3D" id="2.40.160.180">
    <property type="entry name" value="Carbohydrate-selective porin OprB"/>
    <property type="match status" value="1"/>
</dbReference>
<gene>
    <name evidence="3" type="ORF">HDF25_003598</name>
</gene>